<dbReference type="AlphaFoldDB" id="A0A2K9NSN2"/>
<dbReference type="KEGG" id="bsto:C0V70_10525"/>
<organism evidence="1 2">
    <name type="scientific">Bacteriovorax stolpii</name>
    <name type="common">Bdellovibrio stolpii</name>
    <dbReference type="NCBI Taxonomy" id="960"/>
    <lineage>
        <taxon>Bacteria</taxon>
        <taxon>Pseudomonadati</taxon>
        <taxon>Bdellovibrionota</taxon>
        <taxon>Bacteriovoracia</taxon>
        <taxon>Bacteriovoracales</taxon>
        <taxon>Bacteriovoracaceae</taxon>
        <taxon>Bacteriovorax</taxon>
    </lineage>
</organism>
<proteinExistence type="predicted"/>
<dbReference type="EMBL" id="CP025704">
    <property type="protein sequence ID" value="AUN98531.1"/>
    <property type="molecule type" value="Genomic_DNA"/>
</dbReference>
<name>A0A2K9NSN2_BACTC</name>
<evidence type="ECO:0000313" key="2">
    <source>
        <dbReference type="Proteomes" id="UP000235584"/>
    </source>
</evidence>
<accession>A0A2K9NSN2</accession>
<keyword evidence="2" id="KW-1185">Reference proteome</keyword>
<dbReference type="Proteomes" id="UP000235584">
    <property type="component" value="Chromosome"/>
</dbReference>
<sequence length="127" mass="14795">MINRLKEALKALLRPQKDYQMDYKIQSFTYFIPAPPPRSSGYREKQFDKLFYEFINRGYKILSTTTQASSAGEKHSGMWVMFVVQATNAEAEKLNLNDILAEEVKNKSQVKEEIEGLYYIDDRANEL</sequence>
<evidence type="ECO:0000313" key="1">
    <source>
        <dbReference type="EMBL" id="AUN98531.1"/>
    </source>
</evidence>
<protein>
    <submittedName>
        <fullName evidence="1">Uncharacterized protein</fullName>
    </submittedName>
</protein>
<dbReference type="RefSeq" id="WP_102243822.1">
    <property type="nucleotide sequence ID" value="NZ_CP025704.1"/>
</dbReference>
<dbReference type="OrthoDB" id="5295621at2"/>
<reference evidence="1 2" key="1">
    <citation type="submission" date="2018-01" db="EMBL/GenBank/DDBJ databases">
        <title>Complete genome sequence of Bacteriovorax stolpii DSM12778.</title>
        <authorList>
            <person name="Tang B."/>
            <person name="Chang J."/>
        </authorList>
    </citation>
    <scope>NUCLEOTIDE SEQUENCE [LARGE SCALE GENOMIC DNA]</scope>
    <source>
        <strain evidence="1 2">DSM 12778</strain>
    </source>
</reference>
<gene>
    <name evidence="1" type="ORF">C0V70_10525</name>
</gene>